<protein>
    <submittedName>
        <fullName evidence="1">TIGR04255 family protein</fullName>
    </submittedName>
</protein>
<gene>
    <name evidence="1" type="ORF">P0O24_11795</name>
</gene>
<organism evidence="1 2">
    <name type="scientific">Candidatus Methanocrinis alkalitolerans</name>
    <dbReference type="NCBI Taxonomy" id="3033395"/>
    <lineage>
        <taxon>Archaea</taxon>
        <taxon>Methanobacteriati</taxon>
        <taxon>Methanobacteriota</taxon>
        <taxon>Stenosarchaea group</taxon>
        <taxon>Methanomicrobia</taxon>
        <taxon>Methanotrichales</taxon>
        <taxon>Methanotrichaceae</taxon>
        <taxon>Methanocrinis</taxon>
    </lineage>
</organism>
<name>A0ABT5XHZ8_9EURY</name>
<proteinExistence type="predicted"/>
<reference evidence="1 2" key="1">
    <citation type="submission" date="2023-03" db="EMBL/GenBank/DDBJ databases">
        <title>Whole genome sequencing of Methanotrichaceae archaeon M04Ac.</title>
        <authorList>
            <person name="Khomyakova M.A."/>
            <person name="Merkel A.Y."/>
            <person name="Slobodkin A.I."/>
        </authorList>
    </citation>
    <scope>NUCLEOTIDE SEQUENCE [LARGE SCALE GENOMIC DNA]</scope>
    <source>
        <strain evidence="1 2">M04Ac</strain>
    </source>
</reference>
<dbReference type="InterPro" id="IPR026349">
    <property type="entry name" value="CHP04255"/>
</dbReference>
<dbReference type="Proteomes" id="UP001215956">
    <property type="component" value="Unassembled WGS sequence"/>
</dbReference>
<accession>A0ABT5XHZ8</accession>
<dbReference type="NCBIfam" id="TIGR04255">
    <property type="entry name" value="sporadTIGR04255"/>
    <property type="match status" value="1"/>
</dbReference>
<dbReference type="RefSeq" id="WP_316969954.1">
    <property type="nucleotide sequence ID" value="NZ_JARFPL010000057.1"/>
</dbReference>
<evidence type="ECO:0000313" key="1">
    <source>
        <dbReference type="EMBL" id="MDF0594261.1"/>
    </source>
</evidence>
<evidence type="ECO:0000313" key="2">
    <source>
        <dbReference type="Proteomes" id="UP001215956"/>
    </source>
</evidence>
<comment type="caution">
    <text evidence="1">The sequence shown here is derived from an EMBL/GenBank/DDBJ whole genome shotgun (WGS) entry which is preliminary data.</text>
</comment>
<sequence length="261" mass="30397">MVIDKIYPNPTVKQVIFQITYPNLFYLENRIGALQEKLMREFPDTNLIFRRGLLFTDIGPNQKIEIPSEELEKNTTKKIWQFKSKNNTILSITSNSLDISSEFHKTYNLGEDNSKKFRYALEYAVGAFLDVVKLPIINRIGLRYIDHCPLITKDNTTLKEWYNSTFPLDRFKIEDATAMAFQTIVKKGEYNLRYAESLGQIDGVDKLILDFDGFAVNIENVSEYLTITDKLHEIISDAYKSVIKSPVYEYMENKQMIIQEE</sequence>
<dbReference type="EMBL" id="JARFPL010000057">
    <property type="protein sequence ID" value="MDF0594261.1"/>
    <property type="molecule type" value="Genomic_DNA"/>
</dbReference>
<keyword evidence="2" id="KW-1185">Reference proteome</keyword>